<accession>A0ABS8RRT2</accession>
<proteinExistence type="predicted"/>
<organism evidence="1 2">
    <name type="scientific">Datura stramonium</name>
    <name type="common">Jimsonweed</name>
    <name type="synonym">Common thornapple</name>
    <dbReference type="NCBI Taxonomy" id="4076"/>
    <lineage>
        <taxon>Eukaryota</taxon>
        <taxon>Viridiplantae</taxon>
        <taxon>Streptophyta</taxon>
        <taxon>Embryophyta</taxon>
        <taxon>Tracheophyta</taxon>
        <taxon>Spermatophyta</taxon>
        <taxon>Magnoliopsida</taxon>
        <taxon>eudicotyledons</taxon>
        <taxon>Gunneridae</taxon>
        <taxon>Pentapetalae</taxon>
        <taxon>asterids</taxon>
        <taxon>lamiids</taxon>
        <taxon>Solanales</taxon>
        <taxon>Solanaceae</taxon>
        <taxon>Solanoideae</taxon>
        <taxon>Datureae</taxon>
        <taxon>Datura</taxon>
    </lineage>
</organism>
<gene>
    <name evidence="1" type="ORF">HAX54_000127</name>
</gene>
<dbReference type="EMBL" id="JACEIK010000100">
    <property type="protein sequence ID" value="MCD7449523.1"/>
    <property type="molecule type" value="Genomic_DNA"/>
</dbReference>
<name>A0ABS8RRT2_DATST</name>
<evidence type="ECO:0000313" key="1">
    <source>
        <dbReference type="EMBL" id="MCD7449523.1"/>
    </source>
</evidence>
<evidence type="ECO:0000313" key="2">
    <source>
        <dbReference type="Proteomes" id="UP000823775"/>
    </source>
</evidence>
<feature type="non-terminal residue" evidence="1">
    <location>
        <position position="1"/>
    </location>
</feature>
<keyword evidence="2" id="KW-1185">Reference proteome</keyword>
<protein>
    <submittedName>
        <fullName evidence="1">Uncharacterized protein</fullName>
    </submittedName>
</protein>
<reference evidence="1 2" key="1">
    <citation type="journal article" date="2021" name="BMC Genomics">
        <title>Datura genome reveals duplications of psychoactive alkaloid biosynthetic genes and high mutation rate following tissue culture.</title>
        <authorList>
            <person name="Rajewski A."/>
            <person name="Carter-House D."/>
            <person name="Stajich J."/>
            <person name="Litt A."/>
        </authorList>
    </citation>
    <scope>NUCLEOTIDE SEQUENCE [LARGE SCALE GENOMIC DNA]</scope>
    <source>
        <strain evidence="1">AR-01</strain>
    </source>
</reference>
<dbReference type="Proteomes" id="UP000823775">
    <property type="component" value="Unassembled WGS sequence"/>
</dbReference>
<comment type="caution">
    <text evidence="1">The sequence shown here is derived from an EMBL/GenBank/DDBJ whole genome shotgun (WGS) entry which is preliminary data.</text>
</comment>
<sequence>ESIHRGAKLRFNLTTLIYLTRDTTTHGVTRRLVAPPVIPEEKNLILPTSLVY</sequence>